<evidence type="ECO:0000313" key="3">
    <source>
        <dbReference type="Proteomes" id="UP000887116"/>
    </source>
</evidence>
<dbReference type="SUPFAM" id="SSF103473">
    <property type="entry name" value="MFS general substrate transporter"/>
    <property type="match status" value="1"/>
</dbReference>
<reference evidence="2" key="1">
    <citation type="submission" date="2020-07" db="EMBL/GenBank/DDBJ databases">
        <title>Multicomponent nature underlies the extraordinary mechanical properties of spider dragline silk.</title>
        <authorList>
            <person name="Kono N."/>
            <person name="Nakamura H."/>
            <person name="Mori M."/>
            <person name="Yoshida Y."/>
            <person name="Ohtoshi R."/>
            <person name="Malay A.D."/>
            <person name="Moran D.A.P."/>
            <person name="Tomita M."/>
            <person name="Numata K."/>
            <person name="Arakawa K."/>
        </authorList>
    </citation>
    <scope>NUCLEOTIDE SEQUENCE</scope>
</reference>
<keyword evidence="3" id="KW-1185">Reference proteome</keyword>
<keyword evidence="1" id="KW-1133">Transmembrane helix</keyword>
<dbReference type="PANTHER" id="PTHR11360:SF303">
    <property type="entry name" value="MAJOR FACILITATOR SUPERFAMILY (MFS) PROFILE DOMAIN-CONTAINING PROTEIN"/>
    <property type="match status" value="1"/>
</dbReference>
<dbReference type="EMBL" id="BMAO01026443">
    <property type="protein sequence ID" value="GFR09801.1"/>
    <property type="molecule type" value="Genomic_DNA"/>
</dbReference>
<evidence type="ECO:0000256" key="1">
    <source>
        <dbReference type="SAM" id="Phobius"/>
    </source>
</evidence>
<dbReference type="InterPro" id="IPR036259">
    <property type="entry name" value="MFS_trans_sf"/>
</dbReference>
<feature type="transmembrane region" description="Helical" evidence="1">
    <location>
        <begin position="406"/>
        <end position="425"/>
    </location>
</feature>
<sequence length="514" mass="56732">MLREVERLFLTIIWNFLFQREFVSVLKGLSVIILNKMAYTTDSYHSWIIVAASHIIHFFLFGMFRVGGLLYVEAMAIYGIDRETASVPFVIAYTLRCLTGPLSGYLINVLGFRPVISFGCVLAAVGVGVCCFAKSITFISIVWGGLFGLGCGLASSSLPQLINLNFKKHASKANGVSLSGVSLAGFVLSPLVSSLLDTYGLSGTFLIMSALMMNMLPASLLLRVPTENPSKNDKNIECQPLNKEHCITNVSDSTKRYPEIEKELHIDKDKDSHVPLLEMTGISKVPLTERTECEITKTNLNPVTTVVMCINEKQTPVKVCASDVNNSLCESSKQCLNENDNAHKQSSSNRDPKKQNGCLKSFSIFLDPTFVFISIPRCFSNFFFLMLPTIIVDFSRDKNLTKSESVYVLMLFSGCDLFGKLCLGWIVDGKYVASNNYCALCFIIISGFLAFITWAEGFAMMLIGVAGISLCVGTMSPTFPLLVRQYMAKEKQTMAMASSLFLMVPLNFSTTPLI</sequence>
<feature type="transmembrane region" description="Helical" evidence="1">
    <location>
        <begin position="141"/>
        <end position="162"/>
    </location>
</feature>
<keyword evidence="1" id="KW-0812">Transmembrane</keyword>
<name>A0A8X6JK68_TRICU</name>
<dbReference type="GO" id="GO:0008028">
    <property type="term" value="F:monocarboxylic acid transmembrane transporter activity"/>
    <property type="evidence" value="ECO:0007669"/>
    <property type="project" value="TreeGrafter"/>
</dbReference>
<evidence type="ECO:0000313" key="2">
    <source>
        <dbReference type="EMBL" id="GFR09801.1"/>
    </source>
</evidence>
<dbReference type="Pfam" id="PF07690">
    <property type="entry name" value="MFS_1"/>
    <property type="match status" value="1"/>
</dbReference>
<dbReference type="Gene3D" id="1.20.1250.20">
    <property type="entry name" value="MFS general substrate transporter like domains"/>
    <property type="match status" value="1"/>
</dbReference>
<feature type="transmembrane region" description="Helical" evidence="1">
    <location>
        <begin position="437"/>
        <end position="455"/>
    </location>
</feature>
<feature type="transmembrane region" description="Helical" evidence="1">
    <location>
        <begin position="46"/>
        <end position="67"/>
    </location>
</feature>
<comment type="caution">
    <text evidence="2">The sequence shown here is derived from an EMBL/GenBank/DDBJ whole genome shotgun (WGS) entry which is preliminary data.</text>
</comment>
<proteinExistence type="predicted"/>
<feature type="transmembrane region" description="Helical" evidence="1">
    <location>
        <begin position="364"/>
        <end position="386"/>
    </location>
</feature>
<evidence type="ECO:0008006" key="4">
    <source>
        <dbReference type="Google" id="ProtNLM"/>
    </source>
</evidence>
<feature type="transmembrane region" description="Helical" evidence="1">
    <location>
        <begin position="12"/>
        <end position="34"/>
    </location>
</feature>
<gene>
    <name evidence="2" type="ORF">TNCT_294641</name>
</gene>
<feature type="transmembrane region" description="Helical" evidence="1">
    <location>
        <begin position="461"/>
        <end position="483"/>
    </location>
</feature>
<dbReference type="InterPro" id="IPR050327">
    <property type="entry name" value="Proton-linked_MCT"/>
</dbReference>
<feature type="transmembrane region" description="Helical" evidence="1">
    <location>
        <begin position="115"/>
        <end position="135"/>
    </location>
</feature>
<feature type="transmembrane region" description="Helical" evidence="1">
    <location>
        <begin position="87"/>
        <end position="108"/>
    </location>
</feature>
<feature type="non-terminal residue" evidence="2">
    <location>
        <position position="1"/>
    </location>
</feature>
<organism evidence="2 3">
    <name type="scientific">Trichonephila clavata</name>
    <name type="common">Joro spider</name>
    <name type="synonym">Nephila clavata</name>
    <dbReference type="NCBI Taxonomy" id="2740835"/>
    <lineage>
        <taxon>Eukaryota</taxon>
        <taxon>Metazoa</taxon>
        <taxon>Ecdysozoa</taxon>
        <taxon>Arthropoda</taxon>
        <taxon>Chelicerata</taxon>
        <taxon>Arachnida</taxon>
        <taxon>Araneae</taxon>
        <taxon>Araneomorphae</taxon>
        <taxon>Entelegynae</taxon>
        <taxon>Araneoidea</taxon>
        <taxon>Nephilidae</taxon>
        <taxon>Trichonephila</taxon>
    </lineage>
</organism>
<accession>A0A8X6JK68</accession>
<protein>
    <recommendedName>
        <fullName evidence="4">Monocarboxylate transporter</fullName>
    </recommendedName>
</protein>
<dbReference type="PANTHER" id="PTHR11360">
    <property type="entry name" value="MONOCARBOXYLATE TRANSPORTER"/>
    <property type="match status" value="1"/>
</dbReference>
<feature type="transmembrane region" description="Helical" evidence="1">
    <location>
        <begin position="199"/>
        <end position="222"/>
    </location>
</feature>
<dbReference type="OrthoDB" id="6429771at2759"/>
<keyword evidence="1" id="KW-0472">Membrane</keyword>
<dbReference type="AlphaFoldDB" id="A0A8X6JK68"/>
<dbReference type="InterPro" id="IPR011701">
    <property type="entry name" value="MFS"/>
</dbReference>
<dbReference type="Proteomes" id="UP000887116">
    <property type="component" value="Unassembled WGS sequence"/>
</dbReference>